<sequence>MAELGLFTPNSLPGVNRVSAKEAQLLQTQGAMVVDTRTEKEYKARRIRGAVFAAYVEKSLKDVAFDPAQDDFQALDKVAQVDKAKPVIFACNGAECWKSYKAAKVATAKGFKAVYWLRGGLPEWDAAGLPTEGG</sequence>
<comment type="caution">
    <text evidence="2">The sequence shown here is derived from an EMBL/GenBank/DDBJ whole genome shotgun (WGS) entry which is preliminary data.</text>
</comment>
<dbReference type="Pfam" id="PF00581">
    <property type="entry name" value="Rhodanese"/>
    <property type="match status" value="1"/>
</dbReference>
<organism evidence="2 3">
    <name type="scientific">Acidovorax delafieldii 2AN</name>
    <dbReference type="NCBI Taxonomy" id="573060"/>
    <lineage>
        <taxon>Bacteria</taxon>
        <taxon>Pseudomonadati</taxon>
        <taxon>Pseudomonadota</taxon>
        <taxon>Betaproteobacteria</taxon>
        <taxon>Burkholderiales</taxon>
        <taxon>Comamonadaceae</taxon>
        <taxon>Acidovorax</taxon>
    </lineage>
</organism>
<accession>C5T8U0</accession>
<dbReference type="InterPro" id="IPR036873">
    <property type="entry name" value="Rhodanese-like_dom_sf"/>
</dbReference>
<dbReference type="PANTHER" id="PTHR44086">
    <property type="entry name" value="THIOSULFATE SULFURTRANSFERASE RDL2, MITOCHONDRIAL-RELATED"/>
    <property type="match status" value="1"/>
</dbReference>
<protein>
    <submittedName>
        <fullName evidence="2">Rhodanese domain protein</fullName>
    </submittedName>
</protein>
<dbReference type="GO" id="GO:0004792">
    <property type="term" value="F:thiosulfate-cyanide sulfurtransferase activity"/>
    <property type="evidence" value="ECO:0007669"/>
    <property type="project" value="TreeGrafter"/>
</dbReference>
<name>C5T8U0_ACIDE</name>
<keyword evidence="3" id="KW-1185">Reference proteome</keyword>
<proteinExistence type="predicted"/>
<dbReference type="SUPFAM" id="SSF52821">
    <property type="entry name" value="Rhodanese/Cell cycle control phosphatase"/>
    <property type="match status" value="1"/>
</dbReference>
<evidence type="ECO:0000313" key="3">
    <source>
        <dbReference type="Proteomes" id="UP000003856"/>
    </source>
</evidence>
<dbReference type="InterPro" id="IPR001763">
    <property type="entry name" value="Rhodanese-like_dom"/>
</dbReference>
<dbReference type="PROSITE" id="PS50206">
    <property type="entry name" value="RHODANESE_3"/>
    <property type="match status" value="1"/>
</dbReference>
<dbReference type="Proteomes" id="UP000003856">
    <property type="component" value="Unassembled WGS sequence"/>
</dbReference>
<evidence type="ECO:0000259" key="1">
    <source>
        <dbReference type="PROSITE" id="PS50206"/>
    </source>
</evidence>
<dbReference type="PATRIC" id="fig|573060.9.peg.1695"/>
<dbReference type="Gene3D" id="3.40.250.10">
    <property type="entry name" value="Rhodanese-like domain"/>
    <property type="match status" value="1"/>
</dbReference>
<dbReference type="PANTHER" id="PTHR44086:SF13">
    <property type="entry name" value="THIOSULFATE SULFURTRANSFERASE PSPE"/>
    <property type="match status" value="1"/>
</dbReference>
<dbReference type="SMART" id="SM00450">
    <property type="entry name" value="RHOD"/>
    <property type="match status" value="1"/>
</dbReference>
<reference evidence="2 3" key="1">
    <citation type="submission" date="2009-05" db="EMBL/GenBank/DDBJ databases">
        <title>The draft genome of Acidovorax delafieldii 2AN.</title>
        <authorList>
            <consortium name="US DOE Joint Genome Institute (JGI-PGF)"/>
            <person name="Lucas S."/>
            <person name="Copeland A."/>
            <person name="Lapidus A."/>
            <person name="Glavina del Rio T."/>
            <person name="Tice H."/>
            <person name="Bruce D."/>
            <person name="Goodwin L."/>
            <person name="Pitluck S."/>
            <person name="Larimer F."/>
            <person name="Land M.L."/>
            <person name="Hauser L."/>
            <person name="Shelobolina E.S."/>
            <person name="Picardal F."/>
            <person name="Roden E."/>
            <person name="Emerson D."/>
        </authorList>
    </citation>
    <scope>NUCLEOTIDE SEQUENCE [LARGE SCALE GENOMIC DNA]</scope>
    <source>
        <strain evidence="2 3">2AN</strain>
    </source>
</reference>
<evidence type="ECO:0000313" key="2">
    <source>
        <dbReference type="EMBL" id="EER59102.1"/>
    </source>
</evidence>
<dbReference type="EMBL" id="ACQT01000162">
    <property type="protein sequence ID" value="EER59102.1"/>
    <property type="molecule type" value="Genomic_DNA"/>
</dbReference>
<gene>
    <name evidence="2" type="ORF">AcdelDRAFT_3320</name>
</gene>
<dbReference type="AlphaFoldDB" id="C5T8U0"/>
<dbReference type="CDD" id="cd00158">
    <property type="entry name" value="RHOD"/>
    <property type="match status" value="1"/>
</dbReference>
<feature type="domain" description="Rhodanese" evidence="1">
    <location>
        <begin position="27"/>
        <end position="133"/>
    </location>
</feature>